<feature type="domain" description="Rhodanese" evidence="1">
    <location>
        <begin position="15"/>
        <end position="103"/>
    </location>
</feature>
<dbReference type="Proteomes" id="UP000518206">
    <property type="component" value="Unassembled WGS sequence"/>
</dbReference>
<comment type="caution">
    <text evidence="2">The sequence shown here is derived from an EMBL/GenBank/DDBJ whole genome shotgun (WGS) entry which is preliminary data.</text>
</comment>
<dbReference type="PROSITE" id="PS50206">
    <property type="entry name" value="RHODANESE_3"/>
    <property type="match status" value="1"/>
</dbReference>
<gene>
    <name evidence="2" type="ORF">CCE01nite_20670</name>
    <name evidence="3" type="ORF">FHR80_004264</name>
</gene>
<protein>
    <submittedName>
        <fullName evidence="3">Rhodanese-related sulfurtransferase</fullName>
    </submittedName>
</protein>
<dbReference type="Proteomes" id="UP000317046">
    <property type="component" value="Unassembled WGS sequence"/>
</dbReference>
<dbReference type="InterPro" id="IPR052367">
    <property type="entry name" value="Thiosulfate_ST/Rhodanese-like"/>
</dbReference>
<evidence type="ECO:0000259" key="1">
    <source>
        <dbReference type="PROSITE" id="PS50206"/>
    </source>
</evidence>
<dbReference type="GO" id="GO:0004792">
    <property type="term" value="F:thiosulfate-cyanide sulfurtransferase activity"/>
    <property type="evidence" value="ECO:0007669"/>
    <property type="project" value="InterPro"/>
</dbReference>
<dbReference type="Gene3D" id="3.40.250.10">
    <property type="entry name" value="Rhodanese-like domain"/>
    <property type="match status" value="1"/>
</dbReference>
<dbReference type="EMBL" id="BJLR01000018">
    <property type="protein sequence ID" value="GEA88118.1"/>
    <property type="molecule type" value="Genomic_DNA"/>
</dbReference>
<evidence type="ECO:0000313" key="4">
    <source>
        <dbReference type="Proteomes" id="UP000317046"/>
    </source>
</evidence>
<dbReference type="PROSITE" id="PS00380">
    <property type="entry name" value="RHODANESE_1"/>
    <property type="match status" value="1"/>
</dbReference>
<dbReference type="SUPFAM" id="SSF52821">
    <property type="entry name" value="Rhodanese/Cell cycle control phosphatase"/>
    <property type="match status" value="1"/>
</dbReference>
<dbReference type="PANTHER" id="PTHR45431:SF3">
    <property type="entry name" value="RHODANESE-LIKE DOMAIN-CONTAINING PROTEIN 15, CHLOROPLASTIC"/>
    <property type="match status" value="1"/>
</dbReference>
<sequence>MNEIDVARLHALLSEDPTATVVDVREADEYAGGHVPGALSVPLSELVARAPEVLGLPTPVHLVCESGGRSAQAAGWLEAQGVESVNVVGGTSAWRRAGLPVDVPGR</sequence>
<dbReference type="SMART" id="SM00450">
    <property type="entry name" value="RHOD"/>
    <property type="match status" value="1"/>
</dbReference>
<reference evidence="2" key="1">
    <citation type="submission" date="2019-06" db="EMBL/GenBank/DDBJ databases">
        <title>Whole genome shotgun sequence of Cellulomonas cellasea NBRC 3753.</title>
        <authorList>
            <person name="Hosoyama A."/>
            <person name="Uohara A."/>
            <person name="Ohji S."/>
            <person name="Ichikawa N."/>
        </authorList>
    </citation>
    <scope>NUCLEOTIDE SEQUENCE [LARGE SCALE GENOMIC DNA]</scope>
    <source>
        <strain evidence="2">NBRC 3753</strain>
    </source>
</reference>
<dbReference type="AlphaFoldDB" id="A0A4Y3KZ80"/>
<accession>A0A4Y3KZ80</accession>
<dbReference type="InterPro" id="IPR001763">
    <property type="entry name" value="Rhodanese-like_dom"/>
</dbReference>
<reference evidence="3" key="3">
    <citation type="submission" date="2020-08" db="EMBL/GenBank/DDBJ databases">
        <authorList>
            <person name="Partida-Martinez L."/>
            <person name="Huntemann M."/>
            <person name="Clum A."/>
            <person name="Wang J."/>
            <person name="Palaniappan K."/>
            <person name="Ritter S."/>
            <person name="Chen I.-M."/>
            <person name="Stamatis D."/>
            <person name="Reddy T."/>
            <person name="O'Malley R."/>
            <person name="Daum C."/>
            <person name="Shapiro N."/>
            <person name="Ivanova N."/>
            <person name="Kyrpides N."/>
            <person name="Woyke T."/>
        </authorList>
    </citation>
    <scope>NUCLEOTIDE SEQUENCE [LARGE SCALE GENOMIC DNA]</scope>
    <source>
        <strain evidence="3">RAS26</strain>
    </source>
</reference>
<name>A0A4Y3KZ80_9CELL</name>
<dbReference type="InterPro" id="IPR036873">
    <property type="entry name" value="Rhodanese-like_dom_sf"/>
</dbReference>
<reference evidence="3" key="2">
    <citation type="submission" date="2020-08" db="EMBL/GenBank/DDBJ databases">
        <title>The Agave Microbiome: Exploring the role of microbial communities in plant adaptations to desert environments.</title>
        <authorList>
            <person name="Partida-Martinez L.P."/>
        </authorList>
    </citation>
    <scope>NUCLEOTIDE SEQUENCE [LARGE SCALE GENOMIC DNA]</scope>
    <source>
        <strain evidence="3">RAS26</strain>
    </source>
</reference>
<dbReference type="Pfam" id="PF00581">
    <property type="entry name" value="Rhodanese"/>
    <property type="match status" value="1"/>
</dbReference>
<evidence type="ECO:0000313" key="3">
    <source>
        <dbReference type="EMBL" id="MBB2925321.1"/>
    </source>
</evidence>
<organism evidence="2 4">
    <name type="scientific">Cellulomonas cellasea</name>
    <dbReference type="NCBI Taxonomy" id="43670"/>
    <lineage>
        <taxon>Bacteria</taxon>
        <taxon>Bacillati</taxon>
        <taxon>Actinomycetota</taxon>
        <taxon>Actinomycetes</taxon>
        <taxon>Micrococcales</taxon>
        <taxon>Cellulomonadaceae</taxon>
        <taxon>Cellulomonas</taxon>
    </lineage>
</organism>
<keyword evidence="3" id="KW-0808">Transferase</keyword>
<evidence type="ECO:0000313" key="2">
    <source>
        <dbReference type="EMBL" id="GEA88118.1"/>
    </source>
</evidence>
<keyword evidence="4" id="KW-1185">Reference proteome</keyword>
<dbReference type="RefSeq" id="WP_141372314.1">
    <property type="nucleotide sequence ID" value="NZ_BJLR01000018.1"/>
</dbReference>
<proteinExistence type="predicted"/>
<dbReference type="EMBL" id="JACHVX010000009">
    <property type="protein sequence ID" value="MBB2925321.1"/>
    <property type="molecule type" value="Genomic_DNA"/>
</dbReference>
<dbReference type="PANTHER" id="PTHR45431">
    <property type="entry name" value="RHODANESE-LIKE DOMAIN-CONTAINING PROTEIN 15, CHLOROPLASTIC"/>
    <property type="match status" value="1"/>
</dbReference>
<dbReference type="InterPro" id="IPR001307">
    <property type="entry name" value="Thiosulphate_STrfase_CS"/>
</dbReference>
<dbReference type="CDD" id="cd00158">
    <property type="entry name" value="RHOD"/>
    <property type="match status" value="1"/>
</dbReference>